<proteinExistence type="predicted"/>
<dbReference type="Proteomes" id="UP000248961">
    <property type="component" value="Unassembled WGS sequence"/>
</dbReference>
<keyword evidence="3" id="KW-1185">Reference proteome</keyword>
<protein>
    <submittedName>
        <fullName evidence="2">Uncharacterized protein</fullName>
    </submittedName>
</protein>
<reference evidence="2 3" key="1">
    <citation type="submission" date="2018-02" db="EMBL/GenBank/DDBJ databases">
        <title>The genomes of Aspergillus section Nigri reveals drivers in fungal speciation.</title>
        <authorList>
            <consortium name="DOE Joint Genome Institute"/>
            <person name="Vesth T.C."/>
            <person name="Nybo J."/>
            <person name="Theobald S."/>
            <person name="Brandl J."/>
            <person name="Frisvad J.C."/>
            <person name="Nielsen K.F."/>
            <person name="Lyhne E.K."/>
            <person name="Kogle M.E."/>
            <person name="Kuo A."/>
            <person name="Riley R."/>
            <person name="Clum A."/>
            <person name="Nolan M."/>
            <person name="Lipzen A."/>
            <person name="Salamov A."/>
            <person name="Henrissat B."/>
            <person name="Wiebenga A."/>
            <person name="De vries R.P."/>
            <person name="Grigoriev I.V."/>
            <person name="Mortensen U.H."/>
            <person name="Andersen M.R."/>
            <person name="Baker S.E."/>
        </authorList>
    </citation>
    <scope>NUCLEOTIDE SEQUENCE [LARGE SCALE GENOMIC DNA]</scope>
    <source>
        <strain evidence="2 3">CBS 101889</strain>
    </source>
</reference>
<dbReference type="VEuPathDB" id="FungiDB:BO97DRAFT_116424"/>
<evidence type="ECO:0000313" key="3">
    <source>
        <dbReference type="Proteomes" id="UP000248961"/>
    </source>
</evidence>
<sequence>MCSFLFTQSGEYLHGSRAYGSVAQYAREDVTTEGGGRGEVRIYQGPETSTGHERSPKGRRLSSLRGNESRTESMRKRSPEIVVKRDRVRKNLGREGRGGGGGEGG</sequence>
<gene>
    <name evidence="2" type="ORF">BO97DRAFT_116424</name>
</gene>
<dbReference type="GeneID" id="37194238"/>
<feature type="compositionally biased region" description="Basic and acidic residues" evidence="1">
    <location>
        <begin position="67"/>
        <end position="85"/>
    </location>
</feature>
<evidence type="ECO:0000256" key="1">
    <source>
        <dbReference type="SAM" id="MobiDB-lite"/>
    </source>
</evidence>
<name>A0A395HVQ3_ASPHC</name>
<feature type="region of interest" description="Disordered" evidence="1">
    <location>
        <begin position="29"/>
        <end position="105"/>
    </location>
</feature>
<evidence type="ECO:0000313" key="2">
    <source>
        <dbReference type="EMBL" id="RAL10918.1"/>
    </source>
</evidence>
<dbReference type="AlphaFoldDB" id="A0A395HVQ3"/>
<feature type="compositionally biased region" description="Basic and acidic residues" evidence="1">
    <location>
        <begin position="29"/>
        <end position="40"/>
    </location>
</feature>
<organism evidence="2 3">
    <name type="scientific">Aspergillus homomorphus (strain CBS 101889)</name>
    <dbReference type="NCBI Taxonomy" id="1450537"/>
    <lineage>
        <taxon>Eukaryota</taxon>
        <taxon>Fungi</taxon>
        <taxon>Dikarya</taxon>
        <taxon>Ascomycota</taxon>
        <taxon>Pezizomycotina</taxon>
        <taxon>Eurotiomycetes</taxon>
        <taxon>Eurotiomycetidae</taxon>
        <taxon>Eurotiales</taxon>
        <taxon>Aspergillaceae</taxon>
        <taxon>Aspergillus</taxon>
        <taxon>Aspergillus subgen. Circumdati</taxon>
    </lineage>
</organism>
<accession>A0A395HVQ3</accession>
<dbReference type="RefSeq" id="XP_025550072.1">
    <property type="nucleotide sequence ID" value="XM_025689949.1"/>
</dbReference>
<dbReference type="EMBL" id="KZ824292">
    <property type="protein sequence ID" value="RAL10918.1"/>
    <property type="molecule type" value="Genomic_DNA"/>
</dbReference>